<feature type="transmembrane region" description="Helical" evidence="7">
    <location>
        <begin position="271"/>
        <end position="294"/>
    </location>
</feature>
<dbReference type="PROSITE" id="PS50929">
    <property type="entry name" value="ABC_TM1F"/>
    <property type="match status" value="1"/>
</dbReference>
<dbReference type="Gene3D" id="3.40.50.300">
    <property type="entry name" value="P-loop containing nucleotide triphosphate hydrolases"/>
    <property type="match status" value="1"/>
</dbReference>
<evidence type="ECO:0000256" key="6">
    <source>
        <dbReference type="ARBA" id="ARBA00023136"/>
    </source>
</evidence>
<keyword evidence="6 7" id="KW-0472">Membrane</keyword>
<evidence type="ECO:0000256" key="4">
    <source>
        <dbReference type="ARBA" id="ARBA00022840"/>
    </source>
</evidence>
<evidence type="ECO:0000256" key="7">
    <source>
        <dbReference type="SAM" id="Phobius"/>
    </source>
</evidence>
<evidence type="ECO:0000256" key="3">
    <source>
        <dbReference type="ARBA" id="ARBA00022741"/>
    </source>
</evidence>
<dbReference type="InterPro" id="IPR003439">
    <property type="entry name" value="ABC_transporter-like_ATP-bd"/>
</dbReference>
<evidence type="ECO:0000256" key="2">
    <source>
        <dbReference type="ARBA" id="ARBA00022692"/>
    </source>
</evidence>
<dbReference type="Gene3D" id="1.20.1560.10">
    <property type="entry name" value="ABC transporter type 1, transmembrane domain"/>
    <property type="match status" value="1"/>
</dbReference>
<comment type="subcellular location">
    <subcellularLocation>
        <location evidence="1">Membrane</location>
        <topology evidence="1">Multi-pass membrane protein</topology>
    </subcellularLocation>
</comment>
<dbReference type="PANTHER" id="PTHR24221:SF503">
    <property type="entry name" value="MITOCHONDRIAL POTASSIUM CHANNEL ATP-BINDING SUBUNIT"/>
    <property type="match status" value="1"/>
</dbReference>
<feature type="transmembrane region" description="Helical" evidence="7">
    <location>
        <begin position="160"/>
        <end position="180"/>
    </location>
</feature>
<dbReference type="GO" id="GO:0140359">
    <property type="term" value="F:ABC-type transporter activity"/>
    <property type="evidence" value="ECO:0007669"/>
    <property type="project" value="InterPro"/>
</dbReference>
<evidence type="ECO:0000259" key="8">
    <source>
        <dbReference type="PROSITE" id="PS50893"/>
    </source>
</evidence>
<dbReference type="PROSITE" id="PS50893">
    <property type="entry name" value="ABC_TRANSPORTER_2"/>
    <property type="match status" value="1"/>
</dbReference>
<dbReference type="GO" id="GO:0016887">
    <property type="term" value="F:ATP hydrolysis activity"/>
    <property type="evidence" value="ECO:0007669"/>
    <property type="project" value="InterPro"/>
</dbReference>
<feature type="transmembrane region" description="Helical" evidence="7">
    <location>
        <begin position="90"/>
        <end position="111"/>
    </location>
</feature>
<dbReference type="SUPFAM" id="SSF52540">
    <property type="entry name" value="P-loop containing nucleoside triphosphate hydrolases"/>
    <property type="match status" value="1"/>
</dbReference>
<evidence type="ECO:0000256" key="1">
    <source>
        <dbReference type="ARBA" id="ARBA00004141"/>
    </source>
</evidence>
<feature type="transmembrane region" description="Helical" evidence="7">
    <location>
        <begin position="26"/>
        <end position="44"/>
    </location>
</feature>
<dbReference type="InterPro" id="IPR039421">
    <property type="entry name" value="Type_1_exporter"/>
</dbReference>
<dbReference type="EMBL" id="LGUB01000532">
    <property type="protein sequence ID" value="KRH93014.1"/>
    <property type="molecule type" value="Genomic_DNA"/>
</dbReference>
<dbReference type="PROSITE" id="PS00211">
    <property type="entry name" value="ABC_TRANSPORTER_1"/>
    <property type="match status" value="1"/>
</dbReference>
<gene>
    <name evidence="10" type="ORF">M153_17680002173</name>
</gene>
<dbReference type="InterPro" id="IPR027417">
    <property type="entry name" value="P-loop_NTPase"/>
</dbReference>
<protein>
    <submittedName>
        <fullName evidence="10">ATP-binding Cassette (ABC) Superfamily</fullName>
    </submittedName>
</protein>
<dbReference type="Proteomes" id="UP000051530">
    <property type="component" value="Unassembled WGS sequence"/>
</dbReference>
<keyword evidence="5 7" id="KW-1133">Transmembrane helix</keyword>
<keyword evidence="3" id="KW-0547">Nucleotide-binding</keyword>
<accession>A0A0R0LUF9</accession>
<keyword evidence="11" id="KW-1185">Reference proteome</keyword>
<feature type="domain" description="ABC transmembrane type-1" evidence="9">
    <location>
        <begin position="78"/>
        <end position="329"/>
    </location>
</feature>
<feature type="domain" description="ABC transporter" evidence="8">
    <location>
        <begin position="392"/>
        <end position="672"/>
    </location>
</feature>
<dbReference type="GO" id="GO:0005524">
    <property type="term" value="F:ATP binding"/>
    <property type="evidence" value="ECO:0007669"/>
    <property type="project" value="UniProtKB-KW"/>
</dbReference>
<organism evidence="10 11">
    <name type="scientific">Pseudoloma neurophilia</name>
    <dbReference type="NCBI Taxonomy" id="146866"/>
    <lineage>
        <taxon>Eukaryota</taxon>
        <taxon>Fungi</taxon>
        <taxon>Fungi incertae sedis</taxon>
        <taxon>Microsporidia</taxon>
        <taxon>Pseudoloma</taxon>
    </lineage>
</organism>
<name>A0A0R0LUF9_9MICR</name>
<reference evidence="10 11" key="1">
    <citation type="submission" date="2015-07" db="EMBL/GenBank/DDBJ databases">
        <title>The genome of Pseudoloma neurophilia, a relevant intracellular parasite of the zebrafish.</title>
        <authorList>
            <person name="Ndikumana S."/>
            <person name="Pelin A."/>
            <person name="Sanders J."/>
            <person name="Corradi N."/>
        </authorList>
    </citation>
    <scope>NUCLEOTIDE SEQUENCE [LARGE SCALE GENOMIC DNA]</scope>
    <source>
        <strain evidence="10 11">MK1</strain>
    </source>
</reference>
<dbReference type="SMART" id="SM00382">
    <property type="entry name" value="AAA"/>
    <property type="match status" value="1"/>
</dbReference>
<dbReference type="VEuPathDB" id="MicrosporidiaDB:M153_17680002173"/>
<sequence>MIRRKSLTTFDVLKTVFYDYIKKIPLLKYSILPIMIIMIIARLMEIKVTEIIQKASQQMVKEIDFYSQTEESNHSPEYLHQHDSTRQSTYLQYLFISIFSSFLVEFQGFIFTSSVQSAYRTAIRNSILEYLKLGYHSFKNLGIGEISSNINRQSLAISEILDVFVLNLLPVLFIFVLSVIKVYFSLGFVPSMVIATAILLYTLVTIKMAIFRNEIRKRLNLSNNESKDKLIDILKNYDLVLSFNRESYEIDKYNEKLRDNERWSVYLWQTFYLLNFLQKFIFCIKTGIIIYLGIKYNMKYDQFVLFLSISRVLGVNLDKLGYMYSRFTTAILNAQMGHIIIENKKQLFPIDYFSTNITFKNVSILKNSSNSDDCCTNSDCKSSDSCNCDSKEQSSNIFSSSSENDQFFYESTQDKNYIFRNLNLEIKKGEKTVIIGKNGIGKSNFLKLLIKFNDYKGSIKIDNDELSTLKDEDVRRIVSYTLQDSLLMAGTVQENILYGVSDDKNEKYSELNFCENLFFSEQSDDQSQKSIFKNRKSEKQNEMIHLAQSLGYHESFLALPSGYSTFIGKNNSILSGGEKQKISIIRSLLKDSEIFIFDESTSNLDKKSEELFFNYITSDKMREKTVLCILHNLEMLEKFDRILYLTKNGIREVTRDEAMHLMANSEVIKNLSE</sequence>
<dbReference type="OrthoDB" id="6500128at2759"/>
<proteinExistence type="predicted"/>
<keyword evidence="4 10" id="KW-0067">ATP-binding</keyword>
<evidence type="ECO:0000313" key="10">
    <source>
        <dbReference type="EMBL" id="KRH93014.1"/>
    </source>
</evidence>
<comment type="caution">
    <text evidence="10">The sequence shown here is derived from an EMBL/GenBank/DDBJ whole genome shotgun (WGS) entry which is preliminary data.</text>
</comment>
<evidence type="ECO:0000259" key="9">
    <source>
        <dbReference type="PROSITE" id="PS50929"/>
    </source>
</evidence>
<dbReference type="Pfam" id="PF00005">
    <property type="entry name" value="ABC_tran"/>
    <property type="match status" value="1"/>
</dbReference>
<feature type="transmembrane region" description="Helical" evidence="7">
    <location>
        <begin position="186"/>
        <end position="210"/>
    </location>
</feature>
<keyword evidence="2 7" id="KW-0812">Transmembrane</keyword>
<dbReference type="SUPFAM" id="SSF90123">
    <property type="entry name" value="ABC transporter transmembrane region"/>
    <property type="match status" value="1"/>
</dbReference>
<dbReference type="InterPro" id="IPR011527">
    <property type="entry name" value="ABC1_TM_dom"/>
</dbReference>
<evidence type="ECO:0000313" key="11">
    <source>
        <dbReference type="Proteomes" id="UP000051530"/>
    </source>
</evidence>
<dbReference type="PANTHER" id="PTHR24221">
    <property type="entry name" value="ATP-BINDING CASSETTE SUB-FAMILY B"/>
    <property type="match status" value="1"/>
</dbReference>
<evidence type="ECO:0000256" key="5">
    <source>
        <dbReference type="ARBA" id="ARBA00022989"/>
    </source>
</evidence>
<dbReference type="AlphaFoldDB" id="A0A0R0LUF9"/>
<dbReference type="GO" id="GO:0016020">
    <property type="term" value="C:membrane"/>
    <property type="evidence" value="ECO:0007669"/>
    <property type="project" value="UniProtKB-SubCell"/>
</dbReference>
<dbReference type="InterPro" id="IPR003593">
    <property type="entry name" value="AAA+_ATPase"/>
</dbReference>
<dbReference type="Pfam" id="PF00664">
    <property type="entry name" value="ABC_membrane"/>
    <property type="match status" value="1"/>
</dbReference>
<dbReference type="InterPro" id="IPR017871">
    <property type="entry name" value="ABC_transporter-like_CS"/>
</dbReference>
<dbReference type="InterPro" id="IPR036640">
    <property type="entry name" value="ABC1_TM_sf"/>
</dbReference>